<organism evidence="2 3">
    <name type="scientific">Phyllosticta citriasiana</name>
    <dbReference type="NCBI Taxonomy" id="595635"/>
    <lineage>
        <taxon>Eukaryota</taxon>
        <taxon>Fungi</taxon>
        <taxon>Dikarya</taxon>
        <taxon>Ascomycota</taxon>
        <taxon>Pezizomycotina</taxon>
        <taxon>Dothideomycetes</taxon>
        <taxon>Dothideomycetes incertae sedis</taxon>
        <taxon>Botryosphaeriales</taxon>
        <taxon>Phyllostictaceae</taxon>
        <taxon>Phyllosticta</taxon>
    </lineage>
</organism>
<feature type="compositionally biased region" description="Low complexity" evidence="1">
    <location>
        <begin position="184"/>
        <end position="196"/>
    </location>
</feature>
<dbReference type="Proteomes" id="UP001363622">
    <property type="component" value="Unassembled WGS sequence"/>
</dbReference>
<feature type="compositionally biased region" description="Polar residues" evidence="1">
    <location>
        <begin position="147"/>
        <end position="164"/>
    </location>
</feature>
<feature type="region of interest" description="Disordered" evidence="1">
    <location>
        <begin position="29"/>
        <end position="73"/>
    </location>
</feature>
<reference evidence="2 3" key="1">
    <citation type="submission" date="2024-04" db="EMBL/GenBank/DDBJ databases">
        <title>Phyllosticta paracitricarpa is synonymous to the EU quarantine fungus P. citricarpa based on phylogenomic analyses.</title>
        <authorList>
            <consortium name="Lawrence Berkeley National Laboratory"/>
            <person name="Van Ingen-Buijs V.A."/>
            <person name="Van Westerhoven A.C."/>
            <person name="Haridas S."/>
            <person name="Skiadas P."/>
            <person name="Martin F."/>
            <person name="Groenewald J.Z."/>
            <person name="Crous P.W."/>
            <person name="Seidl M.F."/>
        </authorList>
    </citation>
    <scope>NUCLEOTIDE SEQUENCE [LARGE SCALE GENOMIC DNA]</scope>
    <source>
        <strain evidence="2 3">CBS 123371</strain>
    </source>
</reference>
<feature type="region of interest" description="Disordered" evidence="1">
    <location>
        <begin position="147"/>
        <end position="210"/>
    </location>
</feature>
<gene>
    <name evidence="2" type="ORF">IWZ03DRAFT_8107</name>
</gene>
<comment type="caution">
    <text evidence="2">The sequence shown here is derived from an EMBL/GenBank/DDBJ whole genome shotgun (WGS) entry which is preliminary data.</text>
</comment>
<evidence type="ECO:0000256" key="1">
    <source>
        <dbReference type="SAM" id="MobiDB-lite"/>
    </source>
</evidence>
<name>A0ABR1KZQ1_9PEZI</name>
<sequence>MQQRRSCFMAMQKFATQWWWTKAAAANQGGEQGVGVRERRRMIGSGSGTEDAGGEQRRSATTSRTPIGHGCDLRGARGGPSQLIARWQVAFLSCAIWVGKMLAGILILEEGRTGRDETRRDETRRKKWKSSVTWPAVASWWREPTRSLQPTAHSPQPTAHTQGGPSRDGDAVEGGTWGSGGGHAPTHPTTAAAAAPAPAPAPAARTMDQPPLRTRPLYCMVGKHVEWLAGWLDGWMDGANSVAGCERLVRLLLLQGVGLAGQGCCQGPKIGQSKERRRPFGSTGRPITPIASLA</sequence>
<protein>
    <submittedName>
        <fullName evidence="2">Uncharacterized protein</fullName>
    </submittedName>
</protein>
<accession>A0ABR1KZQ1</accession>
<evidence type="ECO:0000313" key="2">
    <source>
        <dbReference type="EMBL" id="KAK7523634.1"/>
    </source>
</evidence>
<feature type="region of interest" description="Disordered" evidence="1">
    <location>
        <begin position="270"/>
        <end position="294"/>
    </location>
</feature>
<proteinExistence type="predicted"/>
<keyword evidence="3" id="KW-1185">Reference proteome</keyword>
<evidence type="ECO:0000313" key="3">
    <source>
        <dbReference type="Proteomes" id="UP001363622"/>
    </source>
</evidence>
<dbReference type="EMBL" id="JBBPHU010000001">
    <property type="protein sequence ID" value="KAK7523634.1"/>
    <property type="molecule type" value="Genomic_DNA"/>
</dbReference>